<sequence length="253" mass="28703">MTPARPRRKVILHHHLFKNAGTSVDELLRACFGSRWVTREFVARANPTPHRREVAEWIRDHPEAVAFSSHTVELPPPDMGQVDILPVIFIRHPIDRIASAYAFERKQGGDGFGSVLARHTTLAGYVEVRLSIARDRQCRNFHLSRFAPMFPATEGTEFERASRAVETLPFVGVVEEFDRSMALLQSLVQDDLPEFVARSVHANVSRDTNAPLEERLERLRAEVGEACYAALLTHNADDLKLHQQALERLRART</sequence>
<proteinExistence type="predicted"/>
<dbReference type="RefSeq" id="WP_210802648.1">
    <property type="nucleotide sequence ID" value="NZ_JAGQDE010000011.1"/>
</dbReference>
<protein>
    <submittedName>
        <fullName evidence="1">Sulfotransferase family 2 domain-containing protein</fullName>
    </submittedName>
</protein>
<dbReference type="Proteomes" id="UP000678374">
    <property type="component" value="Unassembled WGS sequence"/>
</dbReference>
<gene>
    <name evidence="1" type="ORF">KAK06_13530</name>
</gene>
<dbReference type="SUPFAM" id="SSF52540">
    <property type="entry name" value="P-loop containing nucleoside triphosphate hydrolases"/>
    <property type="match status" value="1"/>
</dbReference>
<accession>A0A941BLQ6</accession>
<evidence type="ECO:0000313" key="2">
    <source>
        <dbReference type="Proteomes" id="UP000678374"/>
    </source>
</evidence>
<dbReference type="AlphaFoldDB" id="A0A941BLQ6"/>
<comment type="caution">
    <text evidence="1">The sequence shown here is derived from an EMBL/GenBank/DDBJ whole genome shotgun (WGS) entry which is preliminary data.</text>
</comment>
<evidence type="ECO:0000313" key="1">
    <source>
        <dbReference type="EMBL" id="MBQ0959969.1"/>
    </source>
</evidence>
<reference evidence="1" key="1">
    <citation type="submission" date="2021-04" db="EMBL/GenBank/DDBJ databases">
        <title>The genome sequence of Ideonella sp. 4Y11.</title>
        <authorList>
            <person name="Liu Y."/>
        </authorList>
    </citation>
    <scope>NUCLEOTIDE SEQUENCE</scope>
    <source>
        <strain evidence="1">4Y11</strain>
    </source>
</reference>
<keyword evidence="2" id="KW-1185">Reference proteome</keyword>
<organism evidence="1 2">
    <name type="scientific">Ideonella aquatica</name>
    <dbReference type="NCBI Taxonomy" id="2824119"/>
    <lineage>
        <taxon>Bacteria</taxon>
        <taxon>Pseudomonadati</taxon>
        <taxon>Pseudomonadota</taxon>
        <taxon>Betaproteobacteria</taxon>
        <taxon>Burkholderiales</taxon>
        <taxon>Sphaerotilaceae</taxon>
        <taxon>Ideonella</taxon>
    </lineage>
</organism>
<name>A0A941BLQ6_9BURK</name>
<dbReference type="EMBL" id="JAGQDE010000011">
    <property type="protein sequence ID" value="MBQ0959969.1"/>
    <property type="molecule type" value="Genomic_DNA"/>
</dbReference>
<dbReference type="InterPro" id="IPR027417">
    <property type="entry name" value="P-loop_NTPase"/>
</dbReference>
<dbReference type="Gene3D" id="3.40.50.300">
    <property type="entry name" value="P-loop containing nucleotide triphosphate hydrolases"/>
    <property type="match status" value="1"/>
</dbReference>